<organism evidence="1 2">
    <name type="scientific">Falsibacillus albus</name>
    <dbReference type="NCBI Taxonomy" id="2478915"/>
    <lineage>
        <taxon>Bacteria</taxon>
        <taxon>Bacillati</taxon>
        <taxon>Bacillota</taxon>
        <taxon>Bacilli</taxon>
        <taxon>Bacillales</taxon>
        <taxon>Bacillaceae</taxon>
        <taxon>Falsibacillus</taxon>
    </lineage>
</organism>
<dbReference type="RefSeq" id="WP_121680074.1">
    <property type="nucleotide sequence ID" value="NZ_RCVZ01000004.1"/>
</dbReference>
<dbReference type="AlphaFoldDB" id="A0A3L7K2L2"/>
<dbReference type="OrthoDB" id="2360619at2"/>
<dbReference type="EMBL" id="RCVZ01000004">
    <property type="protein sequence ID" value="RLQ96221.1"/>
    <property type="molecule type" value="Genomic_DNA"/>
</dbReference>
<protein>
    <submittedName>
        <fullName evidence="1">Uncharacterized protein</fullName>
    </submittedName>
</protein>
<gene>
    <name evidence="1" type="ORF">D9X91_07995</name>
</gene>
<reference evidence="1 2" key="1">
    <citation type="submission" date="2018-10" db="EMBL/GenBank/DDBJ databases">
        <title>Falsibacillus sp. genome draft.</title>
        <authorList>
            <person name="Shi S."/>
        </authorList>
    </citation>
    <scope>NUCLEOTIDE SEQUENCE [LARGE SCALE GENOMIC DNA]</scope>
    <source>
        <strain evidence="1 2">GY 10110</strain>
    </source>
</reference>
<evidence type="ECO:0000313" key="1">
    <source>
        <dbReference type="EMBL" id="RLQ96221.1"/>
    </source>
</evidence>
<proteinExistence type="predicted"/>
<comment type="caution">
    <text evidence="1">The sequence shown here is derived from an EMBL/GenBank/DDBJ whole genome shotgun (WGS) entry which is preliminary data.</text>
</comment>
<name>A0A3L7K2L2_9BACI</name>
<keyword evidence="2" id="KW-1185">Reference proteome</keyword>
<sequence>MLTFEEKLQIIENNFPQLKKKDVSLKRVNFHYEDSAYEKSNVVYHLHPNGNGFVYGGFLENYPTDQKGMINIRDFDADDLIKVIQESITSLSWNEENTREAAIVGNSQEERWTNAEGHSLLVVEEDDWWNVYDGLNLEAVFGSYDEAEDYLLEEGFRLK</sequence>
<dbReference type="Proteomes" id="UP000276770">
    <property type="component" value="Unassembled WGS sequence"/>
</dbReference>
<evidence type="ECO:0000313" key="2">
    <source>
        <dbReference type="Proteomes" id="UP000276770"/>
    </source>
</evidence>
<accession>A0A3L7K2L2</accession>